<evidence type="ECO:0000256" key="1">
    <source>
        <dbReference type="SAM" id="MobiDB-lite"/>
    </source>
</evidence>
<sequence length="100" mass="10647">MSRVVHRNGARMPVRARAEAATPARSAVAYNAGSLSVAREHGIPHVEVADGADCGWTSHPDPDKAARPVRTVEDAAQWPLAHARCARTFGLRPDGEQASV</sequence>
<organism evidence="2 3">
    <name type="scientific">Kitasatospora cheerisanensis KCTC 2395</name>
    <dbReference type="NCBI Taxonomy" id="1348663"/>
    <lineage>
        <taxon>Bacteria</taxon>
        <taxon>Bacillati</taxon>
        <taxon>Actinomycetota</taxon>
        <taxon>Actinomycetes</taxon>
        <taxon>Kitasatosporales</taxon>
        <taxon>Streptomycetaceae</taxon>
        <taxon>Kitasatospora</taxon>
    </lineage>
</organism>
<comment type="caution">
    <text evidence="2">The sequence shown here is derived from an EMBL/GenBank/DDBJ whole genome shotgun (WGS) entry which is preliminary data.</text>
</comment>
<name>A0A066YR81_9ACTN</name>
<dbReference type="HOGENOM" id="CLU_2302101_0_0_11"/>
<dbReference type="EMBL" id="JNBY01000169">
    <property type="protein sequence ID" value="KDN80591.1"/>
    <property type="molecule type" value="Genomic_DNA"/>
</dbReference>
<gene>
    <name evidence="2" type="ORF">KCH_76400</name>
</gene>
<reference evidence="2 3" key="1">
    <citation type="submission" date="2014-05" db="EMBL/GenBank/DDBJ databases">
        <title>Draft Genome Sequence of Kitasatospora cheerisanensis KCTC 2395.</title>
        <authorList>
            <person name="Nam D.H."/>
        </authorList>
    </citation>
    <scope>NUCLEOTIDE SEQUENCE [LARGE SCALE GENOMIC DNA]</scope>
    <source>
        <strain evidence="2 3">KCTC 2395</strain>
    </source>
</reference>
<dbReference type="AlphaFoldDB" id="A0A066YR81"/>
<accession>A0A066YR81</accession>
<dbReference type="PATRIC" id="fig|1348663.4.peg.7385"/>
<protein>
    <submittedName>
        <fullName evidence="2">Uncharacterized protein</fullName>
    </submittedName>
</protein>
<dbReference type="Proteomes" id="UP000027178">
    <property type="component" value="Unassembled WGS sequence"/>
</dbReference>
<evidence type="ECO:0000313" key="3">
    <source>
        <dbReference type="Proteomes" id="UP000027178"/>
    </source>
</evidence>
<proteinExistence type="predicted"/>
<evidence type="ECO:0000313" key="2">
    <source>
        <dbReference type="EMBL" id="KDN80591.1"/>
    </source>
</evidence>
<feature type="region of interest" description="Disordered" evidence="1">
    <location>
        <begin position="1"/>
        <end position="21"/>
    </location>
</feature>
<keyword evidence="3" id="KW-1185">Reference proteome</keyword>